<keyword evidence="1" id="KW-0813">Transport</keyword>
<evidence type="ECO:0000313" key="5">
    <source>
        <dbReference type="EMBL" id="GAH60778.1"/>
    </source>
</evidence>
<accession>X1ITB0</accession>
<dbReference type="GO" id="GO:0005524">
    <property type="term" value="F:ATP binding"/>
    <property type="evidence" value="ECO:0007669"/>
    <property type="project" value="UniProtKB-KW"/>
</dbReference>
<name>X1ITB0_9ZZZZ</name>
<dbReference type="Gene3D" id="3.40.50.300">
    <property type="entry name" value="P-loop containing nucleotide triphosphate hydrolases"/>
    <property type="match status" value="1"/>
</dbReference>
<proteinExistence type="predicted"/>
<evidence type="ECO:0000259" key="4">
    <source>
        <dbReference type="Pfam" id="PF00005"/>
    </source>
</evidence>
<dbReference type="SUPFAM" id="SSF52540">
    <property type="entry name" value="P-loop containing nucleoside triphosphate hydrolases"/>
    <property type="match status" value="1"/>
</dbReference>
<dbReference type="PANTHER" id="PTHR42939:SF1">
    <property type="entry name" value="ABC TRANSPORTER ATP-BINDING PROTEIN ALBC-RELATED"/>
    <property type="match status" value="1"/>
</dbReference>
<dbReference type="InterPro" id="IPR027417">
    <property type="entry name" value="P-loop_NTPase"/>
</dbReference>
<reference evidence="5" key="1">
    <citation type="journal article" date="2014" name="Front. Microbiol.">
        <title>High frequency of phylogenetically diverse reductive dehalogenase-homologous genes in deep subseafloor sedimentary metagenomes.</title>
        <authorList>
            <person name="Kawai M."/>
            <person name="Futagami T."/>
            <person name="Toyoda A."/>
            <person name="Takaki Y."/>
            <person name="Nishi S."/>
            <person name="Hori S."/>
            <person name="Arai W."/>
            <person name="Tsubouchi T."/>
            <person name="Morono Y."/>
            <person name="Uchiyama I."/>
            <person name="Ito T."/>
            <person name="Fujiyama A."/>
            <person name="Inagaki F."/>
            <person name="Takami H."/>
        </authorList>
    </citation>
    <scope>NUCLEOTIDE SEQUENCE</scope>
    <source>
        <strain evidence="5">Expedition CK06-06</strain>
    </source>
</reference>
<dbReference type="GO" id="GO:0016887">
    <property type="term" value="F:ATP hydrolysis activity"/>
    <property type="evidence" value="ECO:0007669"/>
    <property type="project" value="InterPro"/>
</dbReference>
<dbReference type="Pfam" id="PF00005">
    <property type="entry name" value="ABC_tran"/>
    <property type="match status" value="1"/>
</dbReference>
<gene>
    <name evidence="5" type="ORF">S03H2_31128</name>
</gene>
<dbReference type="InterPro" id="IPR003439">
    <property type="entry name" value="ABC_transporter-like_ATP-bd"/>
</dbReference>
<dbReference type="EMBL" id="BARU01018861">
    <property type="protein sequence ID" value="GAH60778.1"/>
    <property type="molecule type" value="Genomic_DNA"/>
</dbReference>
<keyword evidence="3" id="KW-0067">ATP-binding</keyword>
<evidence type="ECO:0000256" key="2">
    <source>
        <dbReference type="ARBA" id="ARBA00022741"/>
    </source>
</evidence>
<protein>
    <recommendedName>
        <fullName evidence="4">ABC transporter domain-containing protein</fullName>
    </recommendedName>
</protein>
<organism evidence="5">
    <name type="scientific">marine sediment metagenome</name>
    <dbReference type="NCBI Taxonomy" id="412755"/>
    <lineage>
        <taxon>unclassified sequences</taxon>
        <taxon>metagenomes</taxon>
        <taxon>ecological metagenomes</taxon>
    </lineage>
</organism>
<comment type="caution">
    <text evidence="5">The sequence shown here is derived from an EMBL/GenBank/DDBJ whole genome shotgun (WGS) entry which is preliminary data.</text>
</comment>
<dbReference type="InterPro" id="IPR051782">
    <property type="entry name" value="ABC_Transporter_VariousFunc"/>
</dbReference>
<feature type="domain" description="ABC transporter" evidence="4">
    <location>
        <begin position="18"/>
        <end position="140"/>
    </location>
</feature>
<evidence type="ECO:0000256" key="3">
    <source>
        <dbReference type="ARBA" id="ARBA00022840"/>
    </source>
</evidence>
<dbReference type="PANTHER" id="PTHR42939">
    <property type="entry name" value="ABC TRANSPORTER ATP-BINDING PROTEIN ALBC-RELATED"/>
    <property type="match status" value="1"/>
</dbReference>
<sequence length="140" mass="15835">MLETKDLTKKYEDGLLALDHLNFKVEPGEIFCMFGANGAGKTTAINLFLGFIPPTEGTALIEEIDVVKEPLKSKDYVSFVSENVMLYGNFTAYQNLDYFSKLAGKRNLTKTEYAHVMKQVGLQEEAFDMRTKNFSKGMRQ</sequence>
<dbReference type="AlphaFoldDB" id="X1ITB0"/>
<evidence type="ECO:0000256" key="1">
    <source>
        <dbReference type="ARBA" id="ARBA00022448"/>
    </source>
</evidence>
<keyword evidence="2" id="KW-0547">Nucleotide-binding</keyword>
<feature type="non-terminal residue" evidence="5">
    <location>
        <position position="140"/>
    </location>
</feature>